<proteinExistence type="predicted"/>
<dbReference type="EMBL" id="JACKWZ010000048">
    <property type="protein sequence ID" value="KAF9419013.1"/>
    <property type="molecule type" value="Genomic_DNA"/>
</dbReference>
<dbReference type="Proteomes" id="UP000648187">
    <property type="component" value="Unassembled WGS sequence"/>
</dbReference>
<dbReference type="PANTHER" id="PTHR12616:SF8">
    <property type="entry name" value="VACUOLAR PROTEIN SORTING-ASSOCIATED PROTEIN 8 HOMOLOG"/>
    <property type="match status" value="1"/>
</dbReference>
<dbReference type="Pfam" id="PF23410">
    <property type="entry name" value="Beta-prop_VPS8"/>
    <property type="match status" value="1"/>
</dbReference>
<dbReference type="InterPro" id="IPR036322">
    <property type="entry name" value="WD40_repeat_dom_sf"/>
</dbReference>
<organism evidence="1 2">
    <name type="scientific">Spodoptera exigua</name>
    <name type="common">Beet armyworm</name>
    <name type="synonym">Noctua fulgens</name>
    <dbReference type="NCBI Taxonomy" id="7107"/>
    <lineage>
        <taxon>Eukaryota</taxon>
        <taxon>Metazoa</taxon>
        <taxon>Ecdysozoa</taxon>
        <taxon>Arthropoda</taxon>
        <taxon>Hexapoda</taxon>
        <taxon>Insecta</taxon>
        <taxon>Pterygota</taxon>
        <taxon>Neoptera</taxon>
        <taxon>Endopterygota</taxon>
        <taxon>Lepidoptera</taxon>
        <taxon>Glossata</taxon>
        <taxon>Ditrysia</taxon>
        <taxon>Noctuoidea</taxon>
        <taxon>Noctuidae</taxon>
        <taxon>Amphipyrinae</taxon>
        <taxon>Spodoptera</taxon>
    </lineage>
</organism>
<dbReference type="Gene3D" id="2.130.10.10">
    <property type="entry name" value="YVTN repeat-like/Quinoprotein amine dehydrogenase"/>
    <property type="match status" value="1"/>
</dbReference>
<dbReference type="SUPFAM" id="SSF50978">
    <property type="entry name" value="WD40 repeat-like"/>
    <property type="match status" value="1"/>
</dbReference>
<gene>
    <name evidence="1" type="ORF">HW555_004340</name>
</gene>
<dbReference type="InterPro" id="IPR045111">
    <property type="entry name" value="Vps41/Vps8"/>
</dbReference>
<dbReference type="AlphaFoldDB" id="A0A835GLB3"/>
<dbReference type="GO" id="GO:0030897">
    <property type="term" value="C:HOPS complex"/>
    <property type="evidence" value="ECO:0007669"/>
    <property type="project" value="TreeGrafter"/>
</dbReference>
<comment type="caution">
    <text evidence="1">The sequence shown here is derived from an EMBL/GenBank/DDBJ whole genome shotgun (WGS) entry which is preliminary data.</text>
</comment>
<accession>A0A835GLB3</accession>
<dbReference type="PANTHER" id="PTHR12616">
    <property type="entry name" value="VACUOLAR PROTEIN SORTING VPS41"/>
    <property type="match status" value="1"/>
</dbReference>
<dbReference type="InterPro" id="IPR015943">
    <property type="entry name" value="WD40/YVTN_repeat-like_dom_sf"/>
</dbReference>
<protein>
    <recommendedName>
        <fullName evidence="3">Vacuolar protein sorting-associated protein 8 central domain-containing protein</fullName>
    </recommendedName>
</protein>
<reference evidence="1" key="1">
    <citation type="submission" date="2020-08" db="EMBL/GenBank/DDBJ databases">
        <title>Spodoptera exigua strain:BAW_Kor-Di-RS1 Genome sequencing and assembly.</title>
        <authorList>
            <person name="Kim J."/>
            <person name="Nam H.Y."/>
            <person name="Kwon M."/>
            <person name="Choi J.H."/>
            <person name="Cho S.R."/>
            <person name="Kim G.-H."/>
        </authorList>
    </citation>
    <scope>NUCLEOTIDE SEQUENCE</scope>
    <source>
        <strain evidence="1">BAW_Kor-Di-RS1</strain>
        <tissue evidence="1">Whole-body</tissue>
    </source>
</reference>
<evidence type="ECO:0000313" key="2">
    <source>
        <dbReference type="Proteomes" id="UP000648187"/>
    </source>
</evidence>
<name>A0A835GLB3_SPOEX</name>
<dbReference type="GO" id="GO:0006623">
    <property type="term" value="P:protein targeting to vacuole"/>
    <property type="evidence" value="ECO:0007669"/>
    <property type="project" value="InterPro"/>
</dbReference>
<sequence>MDLLKTPSVQSLLDSDLESVESLQYLDIEELDEIEYALPASEAPTLAEVLSTEEEEIQSNETKCVEDPAACSALQVEFLQGISQQLLQAQDRSSAGAATALSVGNDSKLTVGTAHGHLLSFQEQTLRWVCDSNTDRGAVSCLAYNQDCTRLLAGYARGLICQYESVHGTILRRVTLGGELWGTLRVTWAGTSGLALDTGGSVWLIKFSRPLGVRSARSSCLFSGARGEVVAMAARDARILALATLSRVIIVAGGRAAGLKLTGPPDTLPVLEWSETDERVLVCGRSKTLQWLSLTITGSSICLKPIRRVELMTTPLWLGWLGGNLAIFDSDENLRLWGDDYDKPLDLSHMEPVYASSFFKGHWTDGRVSRAMCTAGVSALGGACVSAGTLSLLGRRGIVRVRPRHLLARAQAFLASGRHLNALRLLCSAQGAEAKSVAYQFIDNISERPYILTNKQVADHTVKLCLKYNLRDELWSRLWEQCSDEKAFVEAIAEATARGELSTVELSPSPDSTQALIEKLAEFEPDLVERVIASLPLTSIDPHRASVLTREKGLWRAVGAIAAALGGGGGAMRSLAAHVGSCGAMSEGGRCAGGRCAGAALVVAAADALAGRGAAGRALPAHARPSARHDALHALLACDENENGGRSPLRIMVEHDAAAAVRLLEQSARDPPFVGPLGKQNKLRVARALLSFARDLPEIDDRADVLEFLTGQLHANALPSDQEVINSLRELAAITNCERADRAWLAIITRGRVQNEQLEEQYMAADRRPRVLWRIDAILGRHERALEQFFNIMPPSNTDIDELFEFLRPLMDGNDDAKKLLESYLPRIIKLRPRAAACLAGEYLAEIGASILQTLNDEQAIEFGQSLLEAGHLHGEAAAAHLRNLCRQRPNDVRPFLADNVGLLRPEEALTIIRTEGPLEAEPFCLEAVGDPGAALDAILRLALKTDDEQMSLRLVTEAGELCSRAASTVPPDVAADMWARLLRQARAPPPALLLEAAAFLPAEDTLRGACEAPGVALALLACAASRRATWQCTARAAAREAHAALARALAAARRGVAVRGRCVRCSRRLAERAAVRTGHCARATHADCEPELCCGQCGRRVPTDTVTLAPRPLRRRSPQRESGLLLVTPSSLDLDGSY</sequence>
<dbReference type="GO" id="GO:0034058">
    <property type="term" value="P:endosomal vesicle fusion"/>
    <property type="evidence" value="ECO:0007669"/>
    <property type="project" value="TreeGrafter"/>
</dbReference>
<evidence type="ECO:0008006" key="3">
    <source>
        <dbReference type="Google" id="ProtNLM"/>
    </source>
</evidence>
<dbReference type="GO" id="GO:0005770">
    <property type="term" value="C:late endosome"/>
    <property type="evidence" value="ECO:0007669"/>
    <property type="project" value="TreeGrafter"/>
</dbReference>
<evidence type="ECO:0000313" key="1">
    <source>
        <dbReference type="EMBL" id="KAF9419013.1"/>
    </source>
</evidence>
<keyword evidence="2" id="KW-1185">Reference proteome</keyword>